<dbReference type="EMBL" id="BQXS01005569">
    <property type="protein sequence ID" value="GKT37976.1"/>
    <property type="molecule type" value="Genomic_DNA"/>
</dbReference>
<name>A0ABQ5KZW7_9EUKA</name>
<accession>A0ABQ5KZW7</accession>
<gene>
    <name evidence="1" type="ORF">ADUPG1_003914</name>
</gene>
<comment type="caution">
    <text evidence="1">The sequence shown here is derived from an EMBL/GenBank/DDBJ whole genome shotgun (WGS) entry which is preliminary data.</text>
</comment>
<keyword evidence="2" id="KW-1185">Reference proteome</keyword>
<proteinExistence type="predicted"/>
<sequence length="48" mass="5321">VAGQTNGDKARLPCKRPIRLLRSDRDDVSLVGLLHGITHLVQELGFVR</sequence>
<reference evidence="1" key="1">
    <citation type="submission" date="2022-03" db="EMBL/GenBank/DDBJ databases">
        <title>Draft genome sequence of Aduncisulcus paluster, a free-living microaerophilic Fornicata.</title>
        <authorList>
            <person name="Yuyama I."/>
            <person name="Kume K."/>
            <person name="Tamura T."/>
            <person name="Inagaki Y."/>
            <person name="Hashimoto T."/>
        </authorList>
    </citation>
    <scope>NUCLEOTIDE SEQUENCE</scope>
    <source>
        <strain evidence="1">NY0171</strain>
    </source>
</reference>
<protein>
    <submittedName>
        <fullName evidence="1">Uncharacterized protein</fullName>
    </submittedName>
</protein>
<organism evidence="1 2">
    <name type="scientific">Aduncisulcus paluster</name>
    <dbReference type="NCBI Taxonomy" id="2918883"/>
    <lineage>
        <taxon>Eukaryota</taxon>
        <taxon>Metamonada</taxon>
        <taxon>Carpediemonas-like organisms</taxon>
        <taxon>Aduncisulcus</taxon>
    </lineage>
</organism>
<dbReference type="Proteomes" id="UP001057375">
    <property type="component" value="Unassembled WGS sequence"/>
</dbReference>
<evidence type="ECO:0000313" key="1">
    <source>
        <dbReference type="EMBL" id="GKT37976.1"/>
    </source>
</evidence>
<evidence type="ECO:0000313" key="2">
    <source>
        <dbReference type="Proteomes" id="UP001057375"/>
    </source>
</evidence>
<feature type="non-terminal residue" evidence="1">
    <location>
        <position position="1"/>
    </location>
</feature>